<gene>
    <name evidence="15" type="ORF">SSLN_LOCUS320</name>
</gene>
<dbReference type="PANTHER" id="PTHR45627">
    <property type="entry name" value="ADENYLATE CYCLASE TYPE 1"/>
    <property type="match status" value="1"/>
</dbReference>
<accession>A0A183S7X2</accession>
<evidence type="ECO:0000256" key="5">
    <source>
        <dbReference type="ARBA" id="ARBA00022723"/>
    </source>
</evidence>
<evidence type="ECO:0000256" key="7">
    <source>
        <dbReference type="ARBA" id="ARBA00022840"/>
    </source>
</evidence>
<evidence type="ECO:0000256" key="12">
    <source>
        <dbReference type="SAM" id="MobiDB-lite"/>
    </source>
</evidence>
<reference evidence="17" key="1">
    <citation type="submission" date="2016-06" db="UniProtKB">
        <authorList>
            <consortium name="WormBaseParasite"/>
        </authorList>
    </citation>
    <scope>IDENTIFICATION</scope>
</reference>
<dbReference type="Pfam" id="PF00211">
    <property type="entry name" value="Guanylate_cyc"/>
    <property type="match status" value="2"/>
</dbReference>
<evidence type="ECO:0000256" key="8">
    <source>
        <dbReference type="ARBA" id="ARBA00022842"/>
    </source>
</evidence>
<dbReference type="GO" id="GO:0035556">
    <property type="term" value="P:intracellular signal transduction"/>
    <property type="evidence" value="ECO:0007669"/>
    <property type="project" value="InterPro"/>
</dbReference>
<dbReference type="SMART" id="SM00044">
    <property type="entry name" value="CYCc"/>
    <property type="match status" value="1"/>
</dbReference>
<keyword evidence="8" id="KW-0460">Magnesium</keyword>
<dbReference type="Proteomes" id="UP000275846">
    <property type="component" value="Unassembled WGS sequence"/>
</dbReference>
<evidence type="ECO:0000256" key="10">
    <source>
        <dbReference type="ARBA" id="ARBA00023136"/>
    </source>
</evidence>
<comment type="catalytic activity">
    <reaction evidence="1">
        <text>ATP = 3',5'-cyclic AMP + diphosphate</text>
        <dbReference type="Rhea" id="RHEA:15389"/>
        <dbReference type="ChEBI" id="CHEBI:30616"/>
        <dbReference type="ChEBI" id="CHEBI:33019"/>
        <dbReference type="ChEBI" id="CHEBI:58165"/>
        <dbReference type="EC" id="4.6.1.1"/>
    </reaction>
</comment>
<name>A0A183S7X2_SCHSO</name>
<keyword evidence="16" id="KW-1185">Reference proteome</keyword>
<evidence type="ECO:0000256" key="6">
    <source>
        <dbReference type="ARBA" id="ARBA00022741"/>
    </source>
</evidence>
<keyword evidence="7" id="KW-0067">ATP-binding</keyword>
<comment type="subcellular location">
    <subcellularLocation>
        <location evidence="2">Membrane</location>
        <topology evidence="2">Multi-pass membrane protein</topology>
    </subcellularLocation>
</comment>
<dbReference type="GO" id="GO:0005886">
    <property type="term" value="C:plasma membrane"/>
    <property type="evidence" value="ECO:0007669"/>
    <property type="project" value="TreeGrafter"/>
</dbReference>
<feature type="region of interest" description="Disordered" evidence="12">
    <location>
        <begin position="547"/>
        <end position="566"/>
    </location>
</feature>
<dbReference type="OrthoDB" id="2107370at2759"/>
<keyword evidence="5" id="KW-0479">Metal-binding</keyword>
<feature type="transmembrane region" description="Helical" evidence="13">
    <location>
        <begin position="95"/>
        <end position="115"/>
    </location>
</feature>
<dbReference type="GO" id="GO:0046872">
    <property type="term" value="F:metal ion binding"/>
    <property type="evidence" value="ECO:0007669"/>
    <property type="project" value="UniProtKB-KW"/>
</dbReference>
<feature type="transmembrane region" description="Helical" evidence="13">
    <location>
        <begin position="695"/>
        <end position="722"/>
    </location>
</feature>
<keyword evidence="6" id="KW-0547">Nucleotide-binding</keyword>
<evidence type="ECO:0000256" key="2">
    <source>
        <dbReference type="ARBA" id="ARBA00004141"/>
    </source>
</evidence>
<dbReference type="GO" id="GO:0005524">
    <property type="term" value="F:ATP binding"/>
    <property type="evidence" value="ECO:0007669"/>
    <property type="project" value="UniProtKB-KW"/>
</dbReference>
<dbReference type="GO" id="GO:0009190">
    <property type="term" value="P:cyclic nucleotide biosynthetic process"/>
    <property type="evidence" value="ECO:0007669"/>
    <property type="project" value="InterPro"/>
</dbReference>
<dbReference type="InterPro" id="IPR001054">
    <property type="entry name" value="A/G_cyclase"/>
</dbReference>
<dbReference type="PROSITE" id="PS50125">
    <property type="entry name" value="GUANYLATE_CYCLASE_2"/>
    <property type="match status" value="2"/>
</dbReference>
<dbReference type="AlphaFoldDB" id="A0A183S7X2"/>
<dbReference type="SUPFAM" id="SSF55073">
    <property type="entry name" value="Nucleotide cyclase"/>
    <property type="match status" value="2"/>
</dbReference>
<dbReference type="GO" id="GO:0004016">
    <property type="term" value="F:adenylate cyclase activity"/>
    <property type="evidence" value="ECO:0007669"/>
    <property type="project" value="UniProtKB-EC"/>
</dbReference>
<evidence type="ECO:0000256" key="4">
    <source>
        <dbReference type="ARBA" id="ARBA00022692"/>
    </source>
</evidence>
<proteinExistence type="predicted"/>
<evidence type="ECO:0000256" key="13">
    <source>
        <dbReference type="SAM" id="Phobius"/>
    </source>
</evidence>
<evidence type="ECO:0000313" key="15">
    <source>
        <dbReference type="EMBL" id="VDL85413.1"/>
    </source>
</evidence>
<evidence type="ECO:0000256" key="11">
    <source>
        <dbReference type="ARBA" id="ARBA00023239"/>
    </source>
</evidence>
<keyword evidence="4 13" id="KW-0812">Transmembrane</keyword>
<feature type="transmembrane region" description="Helical" evidence="13">
    <location>
        <begin position="743"/>
        <end position="766"/>
    </location>
</feature>
<keyword evidence="9 13" id="KW-1133">Transmembrane helix</keyword>
<feature type="transmembrane region" description="Helical" evidence="13">
    <location>
        <begin position="666"/>
        <end position="689"/>
    </location>
</feature>
<dbReference type="InterPro" id="IPR029787">
    <property type="entry name" value="Nucleotide_cyclase"/>
</dbReference>
<evidence type="ECO:0000256" key="9">
    <source>
        <dbReference type="ARBA" id="ARBA00022989"/>
    </source>
</evidence>
<dbReference type="PANTHER" id="PTHR45627:SF12">
    <property type="entry name" value="ADENYLATE CYCLASE TYPE 2"/>
    <property type="match status" value="1"/>
</dbReference>
<dbReference type="GO" id="GO:0007189">
    <property type="term" value="P:adenylate cyclase-activating G protein-coupled receptor signaling pathway"/>
    <property type="evidence" value="ECO:0007669"/>
    <property type="project" value="TreeGrafter"/>
</dbReference>
<protein>
    <recommendedName>
        <fullName evidence="3">adenylate cyclase</fullName>
        <ecNumber evidence="3">4.6.1.1</ecNumber>
    </recommendedName>
</protein>
<keyword evidence="10 13" id="KW-0472">Membrane</keyword>
<evidence type="ECO:0000256" key="1">
    <source>
        <dbReference type="ARBA" id="ARBA00001593"/>
    </source>
</evidence>
<dbReference type="WBParaSite" id="SSLN_0000033701-mRNA-1">
    <property type="protein sequence ID" value="SSLN_0000033701-mRNA-1"/>
    <property type="gene ID" value="SSLN_0000033701"/>
</dbReference>
<dbReference type="EMBL" id="UYSU01000202">
    <property type="protein sequence ID" value="VDL85413.1"/>
    <property type="molecule type" value="Genomic_DNA"/>
</dbReference>
<sequence>MREGNLLGHQLTDILDVKNASKSTKTQRLVNSIADIRYFFGLRTHLLSDFFDQLTLPHIKSGFRMALTYASLVLCIVLMVFYSRLPVGGNEISEALIFTGFLEIGILYLISVKAFSVEVYRYLSIILITTIGVCILATFSSMTVEVSLQHTLILLLAFVSHTNLQIPTSFLFCFQILLGVGLSAVDTYQEEIPQHPWDTSDGHKAGSGKPAVESLIILLQVISTTGLSIYVNGYNELRFKAAFLRLCQGVEARARKNEAMRRQLEWFDVVMPPEIHTKYLEMLLKNRGRERSSWLFCESYQPVSILIADAVGMSRLVEQYTAYRVMTILNTMFTEFDTLCSNCKCEKISTLGDTYYCVSGCPQPNADHAISCAEFALAIMRSIKSVNAKFKMSLELAVGVHTGHVNAAVLGEERFRFDIYSYDVNTTQNLQSSCPPGKIHISGALQELLPSNYITTPAQTIEAKREEVSAIAGMKLSTVKIPTFYLELTSKNLLDDKTLKRKIKSAFSVKLESLKSKSSSEDLSESIGVARDIIRETTVCRHETSRIRHLSSRQRPKNHWTVKNPWNKPPGDDRISSIRKSFFGQPVAQKDFLKSLSDFRDLNAKDLQLIQQLRSDPDRHAQLFRAHPLDALGLQFLDPAIEEQYWQEEYDRNKPIYIDSLKLAPAFDMVVVFIYLTAFVVCSIVATAFDSTAGGVLSILTVAINFLGILPVTFWINFSILVKDTKLTGMLQKKLVIWGRQRKLFEIMLFFIAQIPTIFTIIYYVGIRTERFSVRHEHFILCFGTYAIFIHCLPMNSRFWIRILASSISTLTIETLLFVYAKDASAEIDRTEFGWFYESSRFQPQTLGPAVVLFAAWVLVIGVSRKNESSCRLAFYMNVEAEKAYRNAMTAINDCDDLLHNFVPVYVFNILQAQGRTKLESDTVNHAVLVQLAGIAFIRITNFFDGYYREDYQGGKQALGLLNKIICMLDRHLRLAQFKDVEKLKSFNDSYMVAAGINMEVRMQNMGAVDHVVTLMNFCHSLFALMDRFNADYIIGSEKFTIAIGLDVGSVTAGLLGTLKPSYDVWGHPSSQAYKLHRAAKANQVLVKGNVKRLLESSFDFEPIDAKGTSWEKTSKLFCCKPRSVTE</sequence>
<reference evidence="15 16" key="2">
    <citation type="submission" date="2018-11" db="EMBL/GenBank/DDBJ databases">
        <authorList>
            <consortium name="Pathogen Informatics"/>
        </authorList>
    </citation>
    <scope>NUCLEOTIDE SEQUENCE [LARGE SCALE GENOMIC DNA]</scope>
    <source>
        <strain evidence="15 16">NST_G2</strain>
    </source>
</reference>
<evidence type="ECO:0000313" key="17">
    <source>
        <dbReference type="WBParaSite" id="SSLN_0000033701-mRNA-1"/>
    </source>
</evidence>
<dbReference type="Gene3D" id="3.30.70.1230">
    <property type="entry name" value="Nucleotide cyclase"/>
    <property type="match status" value="2"/>
</dbReference>
<keyword evidence="11" id="KW-0456">Lyase</keyword>
<feature type="transmembrane region" description="Helical" evidence="13">
    <location>
        <begin position="778"/>
        <end position="796"/>
    </location>
</feature>
<dbReference type="EC" id="4.6.1.1" evidence="3"/>
<evidence type="ECO:0000256" key="3">
    <source>
        <dbReference type="ARBA" id="ARBA00012201"/>
    </source>
</evidence>
<evidence type="ECO:0000259" key="14">
    <source>
        <dbReference type="PROSITE" id="PS50125"/>
    </source>
</evidence>
<dbReference type="STRING" id="70667.A0A183S7X2"/>
<feature type="compositionally biased region" description="Basic residues" evidence="12">
    <location>
        <begin position="547"/>
        <end position="560"/>
    </location>
</feature>
<feature type="domain" description="Guanylate cyclase" evidence="14">
    <location>
        <begin position="934"/>
        <end position="1077"/>
    </location>
</feature>
<evidence type="ECO:0000313" key="16">
    <source>
        <dbReference type="Proteomes" id="UP000275846"/>
    </source>
</evidence>
<organism evidence="17">
    <name type="scientific">Schistocephalus solidus</name>
    <name type="common">Tapeworm</name>
    <dbReference type="NCBI Taxonomy" id="70667"/>
    <lineage>
        <taxon>Eukaryota</taxon>
        <taxon>Metazoa</taxon>
        <taxon>Spiralia</taxon>
        <taxon>Lophotrochozoa</taxon>
        <taxon>Platyhelminthes</taxon>
        <taxon>Cestoda</taxon>
        <taxon>Eucestoda</taxon>
        <taxon>Diphyllobothriidea</taxon>
        <taxon>Diphyllobothriidae</taxon>
        <taxon>Schistocephalus</taxon>
    </lineage>
</organism>
<feature type="transmembrane region" description="Helical" evidence="13">
    <location>
        <begin position="122"/>
        <end position="144"/>
    </location>
</feature>
<dbReference type="CDD" id="cd07302">
    <property type="entry name" value="CHD"/>
    <property type="match status" value="2"/>
</dbReference>
<feature type="transmembrane region" description="Helical" evidence="13">
    <location>
        <begin position="66"/>
        <end position="83"/>
    </location>
</feature>
<feature type="domain" description="Guanylate cyclase" evidence="14">
    <location>
        <begin position="304"/>
        <end position="431"/>
    </location>
</feature>